<dbReference type="GO" id="GO:0006796">
    <property type="term" value="P:phosphate-containing compound metabolic process"/>
    <property type="evidence" value="ECO:0007669"/>
    <property type="project" value="InterPro"/>
</dbReference>
<dbReference type="PANTHER" id="PTHR10286">
    <property type="entry name" value="INORGANIC PYROPHOSPHATASE"/>
    <property type="match status" value="1"/>
</dbReference>
<evidence type="ECO:0000313" key="6">
    <source>
        <dbReference type="EMBL" id="PYI65073.1"/>
    </source>
</evidence>
<dbReference type="EC" id="3.6.1.1" evidence="5"/>
<evidence type="ECO:0000256" key="1">
    <source>
        <dbReference type="ARBA" id="ARBA00001946"/>
    </source>
</evidence>
<name>A0A2V5L5S1_9MICC</name>
<dbReference type="RefSeq" id="WP_110502721.1">
    <property type="nucleotide sequence ID" value="NZ_QJVD01000031.1"/>
</dbReference>
<organism evidence="6 7">
    <name type="scientific">Arthrobacter livingstonensis</name>
    <dbReference type="NCBI Taxonomy" id="670078"/>
    <lineage>
        <taxon>Bacteria</taxon>
        <taxon>Bacillati</taxon>
        <taxon>Actinomycetota</taxon>
        <taxon>Actinomycetes</taxon>
        <taxon>Micrococcales</taxon>
        <taxon>Micrococcaceae</taxon>
        <taxon>Arthrobacter</taxon>
    </lineage>
</organism>
<dbReference type="GO" id="GO:0005737">
    <property type="term" value="C:cytoplasm"/>
    <property type="evidence" value="ECO:0007669"/>
    <property type="project" value="UniProtKB-SubCell"/>
</dbReference>
<dbReference type="Pfam" id="PF00719">
    <property type="entry name" value="Pyrophosphatase"/>
    <property type="match status" value="1"/>
</dbReference>
<dbReference type="GO" id="GO:0004427">
    <property type="term" value="F:inorganic diphosphate phosphatase activity"/>
    <property type="evidence" value="ECO:0007669"/>
    <property type="project" value="UniProtKB-UniRule"/>
</dbReference>
<dbReference type="EMBL" id="QJVD01000031">
    <property type="protein sequence ID" value="PYI65073.1"/>
    <property type="molecule type" value="Genomic_DNA"/>
</dbReference>
<accession>A0A2V5L5S1</accession>
<evidence type="ECO:0000256" key="5">
    <source>
        <dbReference type="HAMAP-Rule" id="MF_00209"/>
    </source>
</evidence>
<dbReference type="SUPFAM" id="SSF50324">
    <property type="entry name" value="Inorganic pyrophosphatase"/>
    <property type="match status" value="1"/>
</dbReference>
<comment type="cofactor">
    <cofactor evidence="1 5">
        <name>Mg(2+)</name>
        <dbReference type="ChEBI" id="CHEBI:18420"/>
    </cofactor>
</comment>
<comment type="caution">
    <text evidence="5">Lacks conserved residue(s) required for the propagation of feature annotation.</text>
</comment>
<keyword evidence="3 5" id="KW-0378">Hydrolase</keyword>
<feature type="binding site" evidence="5">
    <location>
        <position position="67"/>
    </location>
    <ligand>
        <name>Mg(2+)</name>
        <dbReference type="ChEBI" id="CHEBI:18420"/>
        <label>1</label>
    </ligand>
</feature>
<feature type="binding site" evidence="5">
    <location>
        <position position="72"/>
    </location>
    <ligand>
        <name>Mg(2+)</name>
        <dbReference type="ChEBI" id="CHEBI:18420"/>
        <label>1</label>
    </ligand>
</feature>
<keyword evidence="4 5" id="KW-0460">Magnesium</keyword>
<dbReference type="Gene3D" id="3.90.80.10">
    <property type="entry name" value="Inorganic pyrophosphatase"/>
    <property type="match status" value="1"/>
</dbReference>
<keyword evidence="7" id="KW-1185">Reference proteome</keyword>
<feature type="binding site" evidence="5">
    <location>
        <position position="31"/>
    </location>
    <ligand>
        <name>substrate</name>
    </ligand>
</feature>
<evidence type="ECO:0000256" key="4">
    <source>
        <dbReference type="ARBA" id="ARBA00022842"/>
    </source>
</evidence>
<feature type="binding site" evidence="5">
    <location>
        <position position="142"/>
    </location>
    <ligand>
        <name>substrate</name>
    </ligand>
</feature>
<dbReference type="AlphaFoldDB" id="A0A2V5L5S1"/>
<comment type="function">
    <text evidence="5">Catalyzes the hydrolysis of inorganic pyrophosphate (PPi) forming two phosphate ions.</text>
</comment>
<dbReference type="PROSITE" id="PS00387">
    <property type="entry name" value="PPASE"/>
    <property type="match status" value="1"/>
</dbReference>
<dbReference type="InterPro" id="IPR036649">
    <property type="entry name" value="Pyrophosphatase_sf"/>
</dbReference>
<dbReference type="Proteomes" id="UP000247832">
    <property type="component" value="Unassembled WGS sequence"/>
</dbReference>
<feature type="binding site" evidence="5">
    <location>
        <position position="57"/>
    </location>
    <ligand>
        <name>substrate</name>
    </ligand>
</feature>
<dbReference type="HAMAP" id="MF_00209">
    <property type="entry name" value="Inorganic_PPase"/>
    <property type="match status" value="1"/>
</dbReference>
<protein>
    <recommendedName>
        <fullName evidence="5">Inorganic pyrophosphatase</fullName>
        <ecNumber evidence="5">3.6.1.1</ecNumber>
    </recommendedName>
    <alternativeName>
        <fullName evidence="5">Pyrophosphate phospho-hydrolase</fullName>
        <shortName evidence="5">PPase</shortName>
    </alternativeName>
</protein>
<gene>
    <name evidence="5" type="primary">ppa</name>
    <name evidence="6" type="ORF">CVV68_19785</name>
</gene>
<feature type="active site" description="Proton acceptor" evidence="5">
    <location>
        <position position="104"/>
    </location>
</feature>
<keyword evidence="2 5" id="KW-0479">Metal-binding</keyword>
<feature type="binding site" evidence="5">
    <location>
        <position position="72"/>
    </location>
    <ligand>
        <name>Mg(2+)</name>
        <dbReference type="ChEBI" id="CHEBI:18420"/>
        <label>2</label>
    </ligand>
</feature>
<comment type="caution">
    <text evidence="6">The sequence shown here is derived from an EMBL/GenBank/DDBJ whole genome shotgun (WGS) entry which is preliminary data.</text>
</comment>
<sequence length="182" mass="20406">MPDFNTLLGCGDFRQGLVTGVIDIPQGSSHKIEWDRTTGLFRLDRVDPGIFAKPVNYGFIPQTLDEDGDELDILCITGEPLPTGLVVQARILGVLNFLDGEDMDYKIVTVPADDRDTGDRLRSLEDVGQRWKDQIEHHFNHYKDFQAGTQTRVLGWAGIEEAINIVADCSQRWQGIQPPRAL</sequence>
<comment type="subcellular location">
    <subcellularLocation>
        <location evidence="5">Cytoplasm</location>
    </subcellularLocation>
</comment>
<feature type="binding site" evidence="5">
    <location>
        <position position="104"/>
    </location>
    <ligand>
        <name>Mg(2+)</name>
        <dbReference type="ChEBI" id="CHEBI:18420"/>
        <label>3</label>
    </ligand>
</feature>
<comment type="catalytic activity">
    <reaction evidence="5">
        <text>diphosphate + H2O = 2 phosphate + H(+)</text>
        <dbReference type="Rhea" id="RHEA:24576"/>
        <dbReference type="ChEBI" id="CHEBI:15377"/>
        <dbReference type="ChEBI" id="CHEBI:15378"/>
        <dbReference type="ChEBI" id="CHEBI:33019"/>
        <dbReference type="ChEBI" id="CHEBI:43474"/>
        <dbReference type="EC" id="3.6.1.1"/>
    </reaction>
</comment>
<evidence type="ECO:0000256" key="2">
    <source>
        <dbReference type="ARBA" id="ARBA00022723"/>
    </source>
</evidence>
<dbReference type="GO" id="GO:0000287">
    <property type="term" value="F:magnesium ion binding"/>
    <property type="evidence" value="ECO:0007669"/>
    <property type="project" value="UniProtKB-UniRule"/>
</dbReference>
<comment type="subunit">
    <text evidence="5">Homohexamer.</text>
</comment>
<proteinExistence type="inferred from homology"/>
<comment type="similarity">
    <text evidence="5">Belongs to the PPase family.</text>
</comment>
<feature type="binding site" evidence="5">
    <location>
        <position position="45"/>
    </location>
    <ligand>
        <name>substrate</name>
    </ligand>
</feature>
<dbReference type="InterPro" id="IPR008162">
    <property type="entry name" value="Pyrophosphatase"/>
</dbReference>
<evidence type="ECO:0000256" key="3">
    <source>
        <dbReference type="ARBA" id="ARBA00022801"/>
    </source>
</evidence>
<dbReference type="OrthoDB" id="5187599at2"/>
<reference evidence="6 7" key="1">
    <citation type="submission" date="2018-05" db="EMBL/GenBank/DDBJ databases">
        <title>Genetic diversity of glacier-inhabiting Cryobacterium bacteria in China and description of Cryobacterium mengkeensis sp. nov. and Arthrobacter glacialis sp. nov.</title>
        <authorList>
            <person name="Liu Q."/>
            <person name="Xin Y.-H."/>
        </authorList>
    </citation>
    <scope>NUCLEOTIDE SEQUENCE [LARGE SCALE GENOMIC DNA]</scope>
    <source>
        <strain evidence="6 7">LI2</strain>
    </source>
</reference>
<evidence type="ECO:0000313" key="7">
    <source>
        <dbReference type="Proteomes" id="UP000247832"/>
    </source>
</evidence>
<keyword evidence="5" id="KW-0963">Cytoplasm</keyword>
<feature type="binding site" evidence="5">
    <location>
        <position position="99"/>
    </location>
    <ligand>
        <name>Mg(2+)</name>
        <dbReference type="ChEBI" id="CHEBI:18420"/>
        <label>3</label>
    </ligand>
</feature>
<feature type="binding site" evidence="5">
    <location>
        <position position="104"/>
    </location>
    <ligand>
        <name>Mg(2+)</name>
        <dbReference type="ChEBI" id="CHEBI:18420"/>
        <label>1</label>
    </ligand>
</feature>
<dbReference type="CDD" id="cd00412">
    <property type="entry name" value="pyrophosphatase"/>
    <property type="match status" value="1"/>
</dbReference>